<evidence type="ECO:0000313" key="2">
    <source>
        <dbReference type="Proteomes" id="UP001140087"/>
    </source>
</evidence>
<keyword evidence="1" id="KW-0418">Kinase</keyword>
<name>A0ACC1KYY5_9FUNG</name>
<reference evidence="1" key="1">
    <citation type="submission" date="2022-07" db="EMBL/GenBank/DDBJ databases">
        <title>Phylogenomic reconstructions and comparative analyses of Kickxellomycotina fungi.</title>
        <authorList>
            <person name="Reynolds N.K."/>
            <person name="Stajich J.E."/>
            <person name="Barry K."/>
            <person name="Grigoriev I.V."/>
            <person name="Crous P."/>
            <person name="Smith M.E."/>
        </authorList>
    </citation>
    <scope>NUCLEOTIDE SEQUENCE</scope>
    <source>
        <strain evidence="1">BCRC 34780</strain>
    </source>
</reference>
<organism evidence="1 2">
    <name type="scientific">Coemansia helicoidea</name>
    <dbReference type="NCBI Taxonomy" id="1286919"/>
    <lineage>
        <taxon>Eukaryota</taxon>
        <taxon>Fungi</taxon>
        <taxon>Fungi incertae sedis</taxon>
        <taxon>Zoopagomycota</taxon>
        <taxon>Kickxellomycotina</taxon>
        <taxon>Kickxellomycetes</taxon>
        <taxon>Kickxellales</taxon>
        <taxon>Kickxellaceae</taxon>
        <taxon>Coemansia</taxon>
    </lineage>
</organism>
<keyword evidence="1" id="KW-0808">Transferase</keyword>
<keyword evidence="2" id="KW-1185">Reference proteome</keyword>
<comment type="caution">
    <text evidence="1">The sequence shown here is derived from an EMBL/GenBank/DDBJ whole genome shotgun (WGS) entry which is preliminary data.</text>
</comment>
<feature type="non-terminal residue" evidence="1">
    <location>
        <position position="308"/>
    </location>
</feature>
<dbReference type="Proteomes" id="UP001140087">
    <property type="component" value="Unassembled WGS sequence"/>
</dbReference>
<evidence type="ECO:0000313" key="1">
    <source>
        <dbReference type="EMBL" id="KAJ2797546.1"/>
    </source>
</evidence>
<gene>
    <name evidence="1" type="primary">PKC1_1</name>
    <name evidence="1" type="ORF">H4R21_004279</name>
</gene>
<proteinExistence type="predicted"/>
<sequence length="308" mass="35043">MLEKARLLASQVSNANVKANAQGMVREAEQRVSYLEAEFRRLSQKRDDKNSIKSGGAGSSINDGRSSPSTAVSDRTAGGRPRSTSYSKLDLRKASSLLSGQKISLKVHEIAYKLEVERKIRDKANSIRMLYSKDYSKGSKDKIAQITDSDRLLHESNDRIRLLEYSLKKYQSLFVDYDDEDDDETANEDAFHGNQFQPAMRRPISGKLQLRIHRAKNLQRAPIRAKAFRSPQQFVVVKIDGRVCGTTPIVKDSVFNHYFEIEVKKASEIELSVFERGDKDYLIGLMWVRLSEIYEDIRKKEILAESSS</sequence>
<accession>A0ACC1KYY5</accession>
<protein>
    <submittedName>
        <fullName evidence="1">Serine/threonine kinase</fullName>
        <ecNumber evidence="1">2.7.11.13</ecNumber>
    </submittedName>
</protein>
<dbReference type="EC" id="2.7.11.13" evidence="1"/>
<dbReference type="EMBL" id="JANBUN010001574">
    <property type="protein sequence ID" value="KAJ2797546.1"/>
    <property type="molecule type" value="Genomic_DNA"/>
</dbReference>